<evidence type="ECO:0000313" key="2">
    <source>
        <dbReference type="Proteomes" id="UP000622405"/>
    </source>
</evidence>
<proteinExistence type="predicted"/>
<evidence type="ECO:0000313" key="1">
    <source>
        <dbReference type="EMBL" id="MBC3901686.1"/>
    </source>
</evidence>
<dbReference type="RefSeq" id="WP_186895698.1">
    <property type="nucleotide sequence ID" value="NZ_WJBE01000044.1"/>
</dbReference>
<gene>
    <name evidence="1" type="ORF">GH811_19025</name>
</gene>
<dbReference type="EMBL" id="WJBE01000044">
    <property type="protein sequence ID" value="MBC3901686.1"/>
    <property type="molecule type" value="Genomic_DNA"/>
</dbReference>
<sequence>MIRKFGGAAGVESQPQGIDIGVGGGSNIKSIQRGVTQIHYSASSVEVTINSVDKTKSIIRLSQEGADGTSSGALPSTFIRGTFKTGEAKIVLDRPVSGGNANYSIYVYWEVIEFAFPVQSGVLTMGSNSANEYATITAINRNKSTLFFSYNTPNNAGSYFNPMNTFINGSLASDTLVYFGRKAAETSCSANIAWFVVEFK</sequence>
<reference evidence="1 2" key="1">
    <citation type="journal article" date="2020" name="mSystems">
        <title>Defining Genomic and Predicted Metabolic Features of the Acetobacterium Genus.</title>
        <authorList>
            <person name="Ross D.E."/>
            <person name="Marshall C.W."/>
            <person name="Gulliver D."/>
            <person name="May H.D."/>
            <person name="Norman R.S."/>
        </authorList>
    </citation>
    <scope>NUCLEOTIDE SEQUENCE [LARGE SCALE GENOMIC DNA]</scope>
    <source>
        <strain evidence="1 2">DSM 4132</strain>
    </source>
</reference>
<organism evidence="1 2">
    <name type="scientific">Acetobacterium malicum</name>
    <dbReference type="NCBI Taxonomy" id="52692"/>
    <lineage>
        <taxon>Bacteria</taxon>
        <taxon>Bacillati</taxon>
        <taxon>Bacillota</taxon>
        <taxon>Clostridia</taxon>
        <taxon>Eubacteriales</taxon>
        <taxon>Eubacteriaceae</taxon>
        <taxon>Acetobacterium</taxon>
    </lineage>
</organism>
<name>A0ABR6Z3I8_9FIRM</name>
<keyword evidence="2" id="KW-1185">Reference proteome</keyword>
<protein>
    <submittedName>
        <fullName evidence="1">Uncharacterized protein</fullName>
    </submittedName>
</protein>
<dbReference type="Proteomes" id="UP000622405">
    <property type="component" value="Unassembled WGS sequence"/>
</dbReference>
<accession>A0ABR6Z3I8</accession>
<comment type="caution">
    <text evidence="1">The sequence shown here is derived from an EMBL/GenBank/DDBJ whole genome shotgun (WGS) entry which is preliminary data.</text>
</comment>